<accession>A0A5N6NFC6</accession>
<reference evidence="2 3" key="1">
    <citation type="submission" date="2019-05" db="EMBL/GenBank/DDBJ databases">
        <title>Mikania micrantha, genome provides insights into the molecular mechanism of rapid growth.</title>
        <authorList>
            <person name="Liu B."/>
        </authorList>
    </citation>
    <scope>NUCLEOTIDE SEQUENCE [LARGE SCALE GENOMIC DNA]</scope>
    <source>
        <strain evidence="2">NLD-2019</strain>
        <tissue evidence="2">Leaf</tissue>
    </source>
</reference>
<dbReference type="EMBL" id="SZYD01000012">
    <property type="protein sequence ID" value="KAD4585618.1"/>
    <property type="molecule type" value="Genomic_DNA"/>
</dbReference>
<sequence length="164" mass="18005">MFLSRHGLNMAILQVVRRNVPGEVMMEKGAVRDRMMMSRTSLMSSLTRMLAHAWQCWPMHDRAQCCTTVQPGSARTCMAVLAYARQCLNHARPCKLASAGPKQGSAGPNGGSAGHDDLRTTVPDTSTFHLISSGWTSWSQNTFCSDFLKLSKGDCEGLEDPRSI</sequence>
<evidence type="ECO:0000313" key="3">
    <source>
        <dbReference type="Proteomes" id="UP000326396"/>
    </source>
</evidence>
<name>A0A5N6NFC6_9ASTR</name>
<keyword evidence="3" id="KW-1185">Reference proteome</keyword>
<dbReference type="AlphaFoldDB" id="A0A5N6NFC6"/>
<feature type="region of interest" description="Disordered" evidence="1">
    <location>
        <begin position="98"/>
        <end position="119"/>
    </location>
</feature>
<evidence type="ECO:0000313" key="2">
    <source>
        <dbReference type="EMBL" id="KAD4585618.1"/>
    </source>
</evidence>
<gene>
    <name evidence="2" type="ORF">E3N88_23219</name>
</gene>
<comment type="caution">
    <text evidence="2">The sequence shown here is derived from an EMBL/GenBank/DDBJ whole genome shotgun (WGS) entry which is preliminary data.</text>
</comment>
<organism evidence="2 3">
    <name type="scientific">Mikania micrantha</name>
    <name type="common">bitter vine</name>
    <dbReference type="NCBI Taxonomy" id="192012"/>
    <lineage>
        <taxon>Eukaryota</taxon>
        <taxon>Viridiplantae</taxon>
        <taxon>Streptophyta</taxon>
        <taxon>Embryophyta</taxon>
        <taxon>Tracheophyta</taxon>
        <taxon>Spermatophyta</taxon>
        <taxon>Magnoliopsida</taxon>
        <taxon>eudicotyledons</taxon>
        <taxon>Gunneridae</taxon>
        <taxon>Pentapetalae</taxon>
        <taxon>asterids</taxon>
        <taxon>campanulids</taxon>
        <taxon>Asterales</taxon>
        <taxon>Asteraceae</taxon>
        <taxon>Asteroideae</taxon>
        <taxon>Heliantheae alliance</taxon>
        <taxon>Eupatorieae</taxon>
        <taxon>Mikania</taxon>
    </lineage>
</organism>
<proteinExistence type="predicted"/>
<protein>
    <submittedName>
        <fullName evidence="2">Uncharacterized protein</fullName>
    </submittedName>
</protein>
<evidence type="ECO:0000256" key="1">
    <source>
        <dbReference type="SAM" id="MobiDB-lite"/>
    </source>
</evidence>
<dbReference type="Proteomes" id="UP000326396">
    <property type="component" value="Linkage Group LG2"/>
</dbReference>